<name>A0A7D5YSX5_9HYPO</name>
<feature type="compositionally biased region" description="Low complexity" evidence="1">
    <location>
        <begin position="341"/>
        <end position="353"/>
    </location>
</feature>
<feature type="region of interest" description="Disordered" evidence="1">
    <location>
        <begin position="2938"/>
        <end position="2963"/>
    </location>
</feature>
<feature type="compositionally biased region" description="Basic and acidic residues" evidence="1">
    <location>
        <begin position="371"/>
        <end position="383"/>
    </location>
</feature>
<feature type="region of interest" description="Disordered" evidence="1">
    <location>
        <begin position="1976"/>
        <end position="2003"/>
    </location>
</feature>
<proteinExistence type="predicted"/>
<feature type="compositionally biased region" description="Low complexity" evidence="1">
    <location>
        <begin position="97"/>
        <end position="118"/>
    </location>
</feature>
<feature type="compositionally biased region" description="Basic and acidic residues" evidence="1">
    <location>
        <begin position="173"/>
        <end position="187"/>
    </location>
</feature>
<feature type="compositionally biased region" description="Low complexity" evidence="1">
    <location>
        <begin position="3208"/>
        <end position="3217"/>
    </location>
</feature>
<dbReference type="Proteomes" id="UP000510686">
    <property type="component" value="Chromosome 4"/>
</dbReference>
<feature type="compositionally biased region" description="Basic and acidic residues" evidence="1">
    <location>
        <begin position="699"/>
        <end position="708"/>
    </location>
</feature>
<feature type="compositionally biased region" description="Basic and acidic residues" evidence="1">
    <location>
        <begin position="3345"/>
        <end position="3354"/>
    </location>
</feature>
<feature type="compositionally biased region" description="Polar residues" evidence="1">
    <location>
        <begin position="1934"/>
        <end position="1943"/>
    </location>
</feature>
<feature type="compositionally biased region" description="Polar residues" evidence="1">
    <location>
        <begin position="2277"/>
        <end position="2289"/>
    </location>
</feature>
<feature type="compositionally biased region" description="Acidic residues" evidence="1">
    <location>
        <begin position="1501"/>
        <end position="1512"/>
    </location>
</feature>
<feature type="compositionally biased region" description="Basic and acidic residues" evidence="1">
    <location>
        <begin position="3221"/>
        <end position="3277"/>
    </location>
</feature>
<feature type="compositionally biased region" description="Basic and acidic residues" evidence="1">
    <location>
        <begin position="43"/>
        <end position="64"/>
    </location>
</feature>
<feature type="compositionally biased region" description="Basic and acidic residues" evidence="1">
    <location>
        <begin position="1066"/>
        <end position="1088"/>
    </location>
</feature>
<dbReference type="GeneID" id="26241479"/>
<feature type="compositionally biased region" description="Basic and acidic residues" evidence="1">
    <location>
        <begin position="279"/>
        <end position="300"/>
    </location>
</feature>
<feature type="compositionally biased region" description="Low complexity" evidence="1">
    <location>
        <begin position="384"/>
        <end position="397"/>
    </location>
</feature>
<feature type="compositionally biased region" description="Polar residues" evidence="1">
    <location>
        <begin position="3389"/>
        <end position="3400"/>
    </location>
</feature>
<feature type="compositionally biased region" description="Basic residues" evidence="1">
    <location>
        <begin position="3278"/>
        <end position="3288"/>
    </location>
</feature>
<feature type="compositionally biased region" description="Basic and acidic residues" evidence="1">
    <location>
        <begin position="2548"/>
        <end position="2570"/>
    </location>
</feature>
<feature type="compositionally biased region" description="Basic residues" evidence="1">
    <location>
        <begin position="119"/>
        <end position="129"/>
    </location>
</feature>
<gene>
    <name evidence="2" type="ORF">G6M90_00g076570</name>
</gene>
<feature type="compositionally biased region" description="Low complexity" evidence="1">
    <location>
        <begin position="814"/>
        <end position="823"/>
    </location>
</feature>
<feature type="compositionally biased region" description="Acidic residues" evidence="1">
    <location>
        <begin position="1893"/>
        <end position="1908"/>
    </location>
</feature>
<feature type="region of interest" description="Disordered" evidence="1">
    <location>
        <begin position="1750"/>
        <end position="1818"/>
    </location>
</feature>
<feature type="compositionally biased region" description="Basic and acidic residues" evidence="1">
    <location>
        <begin position="679"/>
        <end position="692"/>
    </location>
</feature>
<feature type="compositionally biased region" description="Basic and acidic residues" evidence="1">
    <location>
        <begin position="204"/>
        <end position="216"/>
    </location>
</feature>
<dbReference type="EMBL" id="CP058935">
    <property type="protein sequence ID" value="QLI70540.1"/>
    <property type="molecule type" value="Genomic_DNA"/>
</dbReference>
<feature type="compositionally biased region" description="Acidic residues" evidence="1">
    <location>
        <begin position="1698"/>
        <end position="1709"/>
    </location>
</feature>
<feature type="compositionally biased region" description="Low complexity" evidence="1">
    <location>
        <begin position="1260"/>
        <end position="1285"/>
    </location>
</feature>
<accession>A0A7D5YSX5</accession>
<feature type="compositionally biased region" description="Basic and acidic residues" evidence="1">
    <location>
        <begin position="1593"/>
        <end position="1605"/>
    </location>
</feature>
<feature type="compositionally biased region" description="Basic and acidic residues" evidence="1">
    <location>
        <begin position="3301"/>
        <end position="3319"/>
    </location>
</feature>
<feature type="compositionally biased region" description="Polar residues" evidence="1">
    <location>
        <begin position="69"/>
        <end position="81"/>
    </location>
</feature>
<feature type="compositionally biased region" description="Basic residues" evidence="1">
    <location>
        <begin position="83"/>
        <end position="96"/>
    </location>
</feature>
<organism evidence="2 3">
    <name type="scientific">Metarhizium brunneum</name>
    <dbReference type="NCBI Taxonomy" id="500148"/>
    <lineage>
        <taxon>Eukaryota</taxon>
        <taxon>Fungi</taxon>
        <taxon>Dikarya</taxon>
        <taxon>Ascomycota</taxon>
        <taxon>Pezizomycotina</taxon>
        <taxon>Sordariomycetes</taxon>
        <taxon>Hypocreomycetidae</taxon>
        <taxon>Hypocreales</taxon>
        <taxon>Clavicipitaceae</taxon>
        <taxon>Metarhizium</taxon>
    </lineage>
</organism>
<feature type="region of interest" description="Disordered" evidence="1">
    <location>
        <begin position="2621"/>
        <end position="2649"/>
    </location>
</feature>
<feature type="compositionally biased region" description="Basic and acidic residues" evidence="1">
    <location>
        <begin position="1776"/>
        <end position="1792"/>
    </location>
</feature>
<feature type="region of interest" description="Disordered" evidence="1">
    <location>
        <begin position="1"/>
        <end position="1725"/>
    </location>
</feature>
<feature type="compositionally biased region" description="Basic and acidic residues" evidence="1">
    <location>
        <begin position="1385"/>
        <end position="1400"/>
    </location>
</feature>
<feature type="compositionally biased region" description="Basic and acidic residues" evidence="1">
    <location>
        <begin position="825"/>
        <end position="843"/>
    </location>
</feature>
<feature type="region of interest" description="Disordered" evidence="1">
    <location>
        <begin position="2267"/>
        <end position="2314"/>
    </location>
</feature>
<feature type="compositionally biased region" description="Low complexity" evidence="1">
    <location>
        <begin position="1659"/>
        <end position="1687"/>
    </location>
</feature>
<feature type="region of interest" description="Disordered" evidence="1">
    <location>
        <begin position="2457"/>
        <end position="2476"/>
    </location>
</feature>
<sequence length="3432" mass="359042">MAATTDLSAAQPTLQAEPLVPEAAEDPTTYTQLHLTDSEGEAEPGKTPEDDLPRGEDVVEDRQGAEAAESSNPPELQGEQTHTSKKSKRKEKKNKKNTPVETTNNENNEKSVTTSPGNKKNKKKKKGKNKGTANTSSADKEPESEAEAEEAKPQEVKEEEAPVAEADSSSSEPAREEDKPEVAKEETSTVVEEQTASSEVPVPKTEESKPAEEKQEITVVTEESTAPEPAPEDSVQEKAPEESQPAAEPAAEPEASTPEVTPEATVEQAAPAIETEQEAASKESEPAAEAAKPEEPKEETPEAAGGSSAPEAGTEASAPVKAEEKTDMTAEEPASSDTTPEAPAEESSLAAEAADSETKEEPGDGAPAEEPTEKKPTEEKMTESTEPAPEEAPVANAAEEENVNAKPAEQPIPDAAAEDAAKEDTTAGNDQESVKPAEGSADPEPVEDAASTEPAAQNAAPEGTMAETPSVEEPTNEQSAAEKPAGETESEQTAAQEPADEPVTAAVAEDDVPKATGEDATTEEVTDEVKAATESIPVETIAETTPTGDEVTKDSPLEGVLVATEATATSEDDPPSGPASADAPTVDAAEESVAREPEDGVTSTEESPLNVVNEETGGEAPPSTEPEAPAATEDAEDTKDSPNADSAPADIPADIPADGPALESAPESKAEPLAEPAEEEKISDEPVTKDEAAEVAEPEADHDAKQAEPESVEASTNEVSEPKKEVEDAVQEVSQAESSPAEVQPDAAKPDSQAEPGSDSAHEGEAPITEETKAEATATEAAADDTVKEAEKAEQSIEDPVPSNEGQEEPEQSPPETATAAAEPETEKLETVEDKPAEDKVGEAEASESADVATITEPQDVPSEPTTTESKPEEPGADAPATEAAEEVKGEEDTTATTAQSVVESAADPVNDDKAKTNEQKAEEASQEQPTPDESKPDEGATAEPNESEAAEKEPTESPMSKPDDTEVKDKDAPSAEAGTAEAPVEEPKAVETEMTATTEVAAEDQVASTEAETSPADATAEPSTSETEAAKEPALVPENAEEPVDVVTEPVTQDADGSAASPPESETKQGEQTEDSNADKADTKLDEESAAIEGPAETAVEDTPATENQISESQSEVPNDELVASPTEEPEAQIEETGATGIVDGAEDKPKPEESEVTKDGEGVSDAPAPAAETTETKEAAAETEVEESSDPAAEAKDVNDEPAAEQPEALTEQPADTEETTPVDDKIEPTDEGEVAPVTEPAVQSPDAAETEAEGPAEEATAAEPEGTDGAAAVAVQEQAEQAAEGEDSTKEPEATPETTAMEPATDDKEAVADTEPPAITTDEDNADADTMKEANEPEVEAEKTVTAPADLVDNSASEPLAPVVSDEAKEVVQEPAVDDTTSEVKPDPDFDAPHSTEEAEAPADVSGAEAEAPKEDVSADKETVEQTTDDVPATEEAKLADQPDVAAEQEKEAATVEAAEDAVQDKAAPESAADTAESTAATQDVQVEPSDPAAETVEPVESEAQEEPVPEASAEPIEDEAKGEPEADSQDVADIAAAQPVEPETTGDESGGAEPPIEIVQETTAEPEAAKESETVTADHAETEEAPDADETRAQIGSKDESEPAAEPGEETEQPTVSEDIKAADGAAETAGTAEAPPPESVAAAEEEAKAEELVAEVAEPQEPEIVPAAEVAEAEAPAPAPEVIEPKEEPEAPVAEEVEPEPEPAEEPKAEPLVEEMEQDHSKAAAAAIIAGIAAAAGGAALVATELPKDKPKAPKTPEEEESKDTVGPIPRDGKLTPKSKKGEELYSFHDTPSDFSDAVGYTNLEEAGERDGNDVFALPEKEEVKELRPATEQVLDEATEVKSEVLEQQLKETVAIVSTEEEAATVVLESVEDALAGKSSLPTTGTLDEVETEESAPAAEEDPVLEHASEKTQLPDTEAPEAVSAGGSKPTTEEQGLTKSDDLALAPAHGEESDQVAASTVLDDLKEQLAEQTATKPVVEDASAEPATIAAMEEPEVPVNEESALVITKGETPTIAEDFVALDDTKKDLHLQNEKETVATDSAILEPVLAVSSEGLSSSVTQEPILDDPNELVAPKAADEPESVATEALDTADAAPIVVDDTTAEVSVSVQVSKEVVPEAVRESASAAASTEEELPHAGEPILESTEKPDTTATDAVATVILGSEEHSASGAEESVSTRAVGPTTPAVIEEPIRSEASGEGLRTEESTLEPMEKPDNTAVDSAAINVDADRLHVAAAEVSEMASDQELTSTVIQAVTVDNATEPTELKSTEPVLTTGAQESSPGTEGLNISDEPRENLVEESNPLDNEETKLVNATKNTAPVNESVDVDDSVTGLAQSALESGIVSIPDADVIAKVPDMLTHTAEEPSVVEAEPFFTTKAEIDSVAGVAEEPIVSQVSTAAATIEAEPIMLEEVSKELDNSSPVQAANQAALFATDDESRLVSDKSTIYAVEDQAVGGNGPHVEASQESEHLDQYQELAAEGETKAESEDGSSVLIDNSGEVLNTDSAGPEATDSEKPLEDDGVVLSQEQPLSESWALVEATDDSKSKPAEEIVAEHEVQEHSAPDSEDNATVVVSQEIPNDSEPTRQMEAEMQEEDALAESLPDLAVETVVENKALASDTPAESSVGPVAEGEETEAKDQMLDRSAEQLAAVLAAETLITDEAIAPVNVTESQPMPETKPAETQDIDLTVQASNEQSRSEMASEMATYYQAVPDAFDLPQIELEARALPMEDIEQKDLAQTAADQGPVAVAVAEAPIEMTSSQEATAADSQEAPCPDDIRPESLPKAIEETNPQGVPAQVFCAQLSAQPVAEAPAIKEVIATEALIVDPQIETSLASDGAAETADEAEQKDDFVEIAAEQSVAALQRERATDVEHGISVAAADDDEEFVDASEGTETAPNADAAFPPTEAPESWLSQEVALEAPAEDIALPTATPTGEREVSSHGKIVSTDSSTEEPGSQIAGIALAAAGVAALTGAVTVAAVGQLHDSKSTDVVGFTAEHDKSLVSAKASETEKCGDLTEAQGKSTAACETLAPAAAELEVEPTQSSGLTIRASDVDLRAPTPAVVVPDMAMVDQQRNKSLKRKQKLAVRNVEDTVAAAVVIYATAEALSPPASPKAGDTFQDHEGEFPSVVSREIVEEDSHQLDTDLSADETSRDPRASSGERERERTRRRRQSSHQSSRSSREDASKTPPRTPRRRDSGVSGESSGSSGKRRTPEEKAEHERRRAERHLGDQDSERRERSEPSERSERSTHRDRKGSRDVDHPAERSHRSSRRHSHSSQHKSDRIPSASAPVEREPLIQPSDKRFFEIKNSEGIVGSGLPPTIAGETTVEVEIEVEAPRATEAPKRSNTTRSKYGFGRLSTDQSRPKTTKTRESADVPRGSSSKGSVTTSEDNARRARKSERSKKEEEKKPTGFKGVLKRIFG</sequence>
<feature type="compositionally biased region" description="Basic and acidic residues" evidence="1">
    <location>
        <begin position="1414"/>
        <end position="1427"/>
    </location>
</feature>
<feature type="region of interest" description="Disordered" evidence="1">
    <location>
        <begin position="2127"/>
        <end position="2157"/>
    </location>
</feature>
<feature type="compositionally biased region" description="Low complexity" evidence="1">
    <location>
        <begin position="404"/>
        <end position="415"/>
    </location>
</feature>
<feature type="compositionally biased region" description="Low complexity" evidence="1">
    <location>
        <begin position="614"/>
        <end position="632"/>
    </location>
</feature>
<feature type="compositionally biased region" description="Low complexity" evidence="1">
    <location>
        <begin position="1627"/>
        <end position="1638"/>
    </location>
</feature>
<feature type="compositionally biased region" description="Basic and acidic residues" evidence="1">
    <location>
        <begin position="1571"/>
        <end position="1586"/>
    </location>
</feature>
<feature type="compositionally biased region" description="Basic and acidic residues" evidence="1">
    <location>
        <begin position="2207"/>
        <end position="2221"/>
    </location>
</feature>
<feature type="compositionally biased region" description="Polar residues" evidence="1">
    <location>
        <begin position="1"/>
        <end position="14"/>
    </location>
</feature>
<evidence type="ECO:0000313" key="2">
    <source>
        <dbReference type="EMBL" id="QLI70540.1"/>
    </source>
</evidence>
<feature type="compositionally biased region" description="Basic and acidic residues" evidence="1">
    <location>
        <begin position="950"/>
        <end position="974"/>
    </location>
</feature>
<feature type="compositionally biased region" description="Basic and acidic residues" evidence="1">
    <location>
        <begin position="3159"/>
        <end position="3175"/>
    </location>
</feature>
<feature type="compositionally biased region" description="Polar residues" evidence="1">
    <location>
        <begin position="1106"/>
        <end position="1118"/>
    </location>
</feature>
<dbReference type="OrthoDB" id="4941399at2759"/>
<feature type="compositionally biased region" description="Basic and acidic residues" evidence="1">
    <location>
        <begin position="1332"/>
        <end position="1346"/>
    </location>
</feature>
<dbReference type="RefSeq" id="XP_065987037.1">
    <property type="nucleotide sequence ID" value="XM_066131058.1"/>
</dbReference>
<feature type="compositionally biased region" description="Basic and acidic residues" evidence="1">
    <location>
        <begin position="760"/>
        <end position="774"/>
    </location>
</feature>
<feature type="compositionally biased region" description="Low complexity" evidence="1">
    <location>
        <begin position="302"/>
        <end position="319"/>
    </location>
</feature>
<reference evidence="2 3" key="1">
    <citation type="submission" date="2020-07" db="EMBL/GenBank/DDBJ databases">
        <title>Telomere length de novo assembly of all 7 chromosomes of the fungus, Metarhizium brunneum, using a novel assembly pipeline.</title>
        <authorList>
            <person name="Saud z."/>
            <person name="Kortsinoglou A."/>
            <person name="Kouvelis V.N."/>
            <person name="Butt T.M."/>
        </authorList>
    </citation>
    <scope>NUCLEOTIDE SEQUENCE [LARGE SCALE GENOMIC DNA]</scope>
    <source>
        <strain evidence="2 3">4556</strain>
    </source>
</reference>
<feature type="region of interest" description="Disordered" evidence="1">
    <location>
        <begin position="2169"/>
        <end position="2225"/>
    </location>
</feature>
<evidence type="ECO:0000313" key="3">
    <source>
        <dbReference type="Proteomes" id="UP000510686"/>
    </source>
</evidence>
<evidence type="ECO:0000256" key="1">
    <source>
        <dbReference type="SAM" id="MobiDB-lite"/>
    </source>
</evidence>
<feature type="compositionally biased region" description="Low complexity" evidence="1">
    <location>
        <begin position="242"/>
        <end position="265"/>
    </location>
</feature>
<feature type="compositionally biased region" description="Basic and acidic residues" evidence="1">
    <location>
        <begin position="911"/>
        <end position="924"/>
    </location>
</feature>
<feature type="compositionally biased region" description="Basic and acidic residues" evidence="1">
    <location>
        <begin position="1751"/>
        <end position="1762"/>
    </location>
</feature>
<feature type="compositionally biased region" description="Basic and acidic residues" evidence="1">
    <location>
        <begin position="785"/>
        <end position="795"/>
    </location>
</feature>
<feature type="region of interest" description="Disordered" evidence="1">
    <location>
        <begin position="3146"/>
        <end position="3432"/>
    </location>
</feature>
<feature type="region of interest" description="Disordered" evidence="1">
    <location>
        <begin position="2768"/>
        <end position="2789"/>
    </location>
</feature>
<feature type="compositionally biased region" description="Low complexity" evidence="1">
    <location>
        <begin position="641"/>
        <end position="665"/>
    </location>
</feature>
<protein>
    <submittedName>
        <fullName evidence="2">Uncharacterized protein</fullName>
    </submittedName>
</protein>
<feature type="region of interest" description="Disordered" evidence="1">
    <location>
        <begin position="1878"/>
        <end position="1962"/>
    </location>
</feature>
<feature type="compositionally biased region" description="Low complexity" evidence="1">
    <location>
        <begin position="1472"/>
        <end position="1485"/>
    </location>
</feature>
<dbReference type="KEGG" id="mbrn:26241479"/>
<feature type="compositionally biased region" description="Basic and acidic residues" evidence="1">
    <location>
        <begin position="138"/>
        <end position="160"/>
    </location>
</feature>
<keyword evidence="3" id="KW-1185">Reference proteome</keyword>
<feature type="region of interest" description="Disordered" evidence="1">
    <location>
        <begin position="2485"/>
        <end position="2604"/>
    </location>
</feature>
<feature type="compositionally biased region" description="Basic and acidic residues" evidence="1">
    <location>
        <begin position="1147"/>
        <end position="1163"/>
    </location>
</feature>
<feature type="compositionally biased region" description="Polar residues" evidence="1">
    <location>
        <begin position="188"/>
        <end position="198"/>
    </location>
</feature>